<protein>
    <submittedName>
        <fullName evidence="2">Uncharacterized protein</fullName>
    </submittedName>
</protein>
<feature type="transmembrane region" description="Helical" evidence="1">
    <location>
        <begin position="7"/>
        <end position="25"/>
    </location>
</feature>
<keyword evidence="1" id="KW-0472">Membrane</keyword>
<reference evidence="2" key="1">
    <citation type="submission" date="2014-09" db="EMBL/GenBank/DDBJ databases">
        <authorList>
            <person name="Magalhaes I.L.F."/>
            <person name="Oliveira U."/>
            <person name="Santos F.R."/>
            <person name="Vidigal T.H.D.A."/>
            <person name="Brescovit A.D."/>
            <person name="Santos A.J."/>
        </authorList>
    </citation>
    <scope>NUCLEOTIDE SEQUENCE</scope>
    <source>
        <tissue evidence="2">Shoot tissue taken approximately 20 cm above the soil surface</tissue>
    </source>
</reference>
<keyword evidence="1" id="KW-0812">Transmembrane</keyword>
<dbReference type="EMBL" id="GBRH01256849">
    <property type="protein sequence ID" value="JAD41046.1"/>
    <property type="molecule type" value="Transcribed_RNA"/>
</dbReference>
<dbReference type="AlphaFoldDB" id="A0A0A8ZQH6"/>
<accession>A0A0A8ZQH6</accession>
<reference evidence="2" key="2">
    <citation type="journal article" date="2015" name="Data Brief">
        <title>Shoot transcriptome of the giant reed, Arundo donax.</title>
        <authorList>
            <person name="Barrero R.A."/>
            <person name="Guerrero F.D."/>
            <person name="Moolhuijzen P."/>
            <person name="Goolsby J.A."/>
            <person name="Tidwell J."/>
            <person name="Bellgard S.E."/>
            <person name="Bellgard M.I."/>
        </authorList>
    </citation>
    <scope>NUCLEOTIDE SEQUENCE</scope>
    <source>
        <tissue evidence="2">Shoot tissue taken approximately 20 cm above the soil surface</tissue>
    </source>
</reference>
<organism evidence="2">
    <name type="scientific">Arundo donax</name>
    <name type="common">Giant reed</name>
    <name type="synonym">Donax arundinaceus</name>
    <dbReference type="NCBI Taxonomy" id="35708"/>
    <lineage>
        <taxon>Eukaryota</taxon>
        <taxon>Viridiplantae</taxon>
        <taxon>Streptophyta</taxon>
        <taxon>Embryophyta</taxon>
        <taxon>Tracheophyta</taxon>
        <taxon>Spermatophyta</taxon>
        <taxon>Magnoliopsida</taxon>
        <taxon>Liliopsida</taxon>
        <taxon>Poales</taxon>
        <taxon>Poaceae</taxon>
        <taxon>PACMAD clade</taxon>
        <taxon>Arundinoideae</taxon>
        <taxon>Arundineae</taxon>
        <taxon>Arundo</taxon>
    </lineage>
</organism>
<keyword evidence="1" id="KW-1133">Transmembrane helix</keyword>
<proteinExistence type="predicted"/>
<evidence type="ECO:0000256" key="1">
    <source>
        <dbReference type="SAM" id="Phobius"/>
    </source>
</evidence>
<name>A0A0A8ZQH6_ARUDO</name>
<evidence type="ECO:0000313" key="2">
    <source>
        <dbReference type="EMBL" id="JAD41046.1"/>
    </source>
</evidence>
<sequence length="33" mass="3741">MTQMGRAVEVHFVLTSMLIYLAMVVDFPPSQDN</sequence>